<protein>
    <recommendedName>
        <fullName evidence="3">DUF760 domain-containing protein</fullName>
    </recommendedName>
</protein>
<evidence type="ECO:0000313" key="1">
    <source>
        <dbReference type="EMBL" id="BAY70774.1"/>
    </source>
</evidence>
<reference evidence="1 2" key="1">
    <citation type="submission" date="2017-06" db="EMBL/GenBank/DDBJ databases">
        <title>Genome sequencing of cyanobaciteial culture collection at National Institute for Environmental Studies (NIES).</title>
        <authorList>
            <person name="Hirose Y."/>
            <person name="Shimura Y."/>
            <person name="Fujisawa T."/>
            <person name="Nakamura Y."/>
            <person name="Kawachi M."/>
        </authorList>
    </citation>
    <scope>NUCLEOTIDE SEQUENCE [LARGE SCALE GENOMIC DNA]</scope>
    <source>
        <strain evidence="1 2">NIES-23</strain>
    </source>
</reference>
<sequence>MSENSHRNPDDFANEAFNNNGLWEYVQSMSPQTVTQLSKPGSREVLQLIQRAVVATLGNLPHEQFNTNITTSREELSQLLGAAMVDGYFLRNVEQRLELEKSFFPLGDETPTHLYLTAETPVNDELQEQNQEN</sequence>
<dbReference type="PANTHER" id="PTHR33598:SF2">
    <property type="entry name" value="MAR-BINDING FILAMENT-LIKE PROTEIN"/>
    <property type="match status" value="1"/>
</dbReference>
<dbReference type="InterPro" id="IPR008479">
    <property type="entry name" value="DUF760"/>
</dbReference>
<dbReference type="PANTHER" id="PTHR33598">
    <property type="entry name" value="OS02G0833400 PROTEIN"/>
    <property type="match status" value="1"/>
</dbReference>
<name>A0A1Z4KPA4_ANAVA</name>
<dbReference type="Pfam" id="PF05542">
    <property type="entry name" value="DUF760"/>
    <property type="match status" value="1"/>
</dbReference>
<organism evidence="1 2">
    <name type="scientific">Trichormus variabilis NIES-23</name>
    <dbReference type="NCBI Taxonomy" id="1973479"/>
    <lineage>
        <taxon>Bacteria</taxon>
        <taxon>Bacillati</taxon>
        <taxon>Cyanobacteriota</taxon>
        <taxon>Cyanophyceae</taxon>
        <taxon>Nostocales</taxon>
        <taxon>Nostocaceae</taxon>
        <taxon>Trichormus</taxon>
    </lineage>
</organism>
<accession>A0A1Z4KPA4</accession>
<dbReference type="EMBL" id="AP018216">
    <property type="protein sequence ID" value="BAY70774.1"/>
    <property type="molecule type" value="Genomic_DNA"/>
</dbReference>
<evidence type="ECO:0000313" key="2">
    <source>
        <dbReference type="Proteomes" id="UP000217507"/>
    </source>
</evidence>
<proteinExistence type="predicted"/>
<evidence type="ECO:0008006" key="3">
    <source>
        <dbReference type="Google" id="ProtNLM"/>
    </source>
</evidence>
<dbReference type="Proteomes" id="UP000217507">
    <property type="component" value="Chromosome"/>
</dbReference>
<gene>
    <name evidence="1" type="ORF">NIES23_35820</name>
</gene>
<dbReference type="AlphaFoldDB" id="A0A1Z4KPA4"/>